<dbReference type="GO" id="GO:0006874">
    <property type="term" value="P:intracellular calcium ion homeostasis"/>
    <property type="evidence" value="ECO:0007669"/>
    <property type="project" value="TreeGrafter"/>
</dbReference>
<name>A0A2U1F884_9PORP</name>
<evidence type="ECO:0000259" key="6">
    <source>
        <dbReference type="Pfam" id="PF01699"/>
    </source>
</evidence>
<accession>A0A2U1F884</accession>
<feature type="transmembrane region" description="Helical" evidence="5">
    <location>
        <begin position="126"/>
        <end position="147"/>
    </location>
</feature>
<feature type="domain" description="Sodium/calcium exchanger membrane region" evidence="6">
    <location>
        <begin position="28"/>
        <end position="174"/>
    </location>
</feature>
<organism evidence="7 8">
    <name type="scientific">Porphyromonas loveana</name>
    <dbReference type="NCBI Taxonomy" id="1884669"/>
    <lineage>
        <taxon>Bacteria</taxon>
        <taxon>Pseudomonadati</taxon>
        <taxon>Bacteroidota</taxon>
        <taxon>Bacteroidia</taxon>
        <taxon>Bacteroidales</taxon>
        <taxon>Porphyromonadaceae</taxon>
        <taxon>Porphyromonas</taxon>
    </lineage>
</organism>
<dbReference type="EMBL" id="QEKY01000013">
    <property type="protein sequence ID" value="PVZ08374.1"/>
    <property type="molecule type" value="Genomic_DNA"/>
</dbReference>
<dbReference type="InterPro" id="IPR004481">
    <property type="entry name" value="K/Na/Ca-exchanger"/>
</dbReference>
<feature type="transmembrane region" description="Helical" evidence="5">
    <location>
        <begin position="101"/>
        <end position="119"/>
    </location>
</feature>
<evidence type="ECO:0000313" key="8">
    <source>
        <dbReference type="Proteomes" id="UP000245462"/>
    </source>
</evidence>
<feature type="domain" description="Sodium/calcium exchanger membrane region" evidence="6">
    <location>
        <begin position="197"/>
        <end position="339"/>
    </location>
</feature>
<dbReference type="Gene3D" id="1.20.1420.30">
    <property type="entry name" value="NCX, central ion-binding region"/>
    <property type="match status" value="1"/>
</dbReference>
<dbReference type="NCBIfam" id="TIGR00367">
    <property type="entry name" value="calcium/sodium antiporter"/>
    <property type="match status" value="1"/>
</dbReference>
<evidence type="ECO:0000256" key="5">
    <source>
        <dbReference type="SAM" id="Phobius"/>
    </source>
</evidence>
<comment type="caution">
    <text evidence="7">The sequence shown here is derived from an EMBL/GenBank/DDBJ whole genome shotgun (WGS) entry which is preliminary data.</text>
</comment>
<dbReference type="PANTHER" id="PTHR10846">
    <property type="entry name" value="SODIUM/POTASSIUM/CALCIUM EXCHANGER"/>
    <property type="match status" value="1"/>
</dbReference>
<dbReference type="InterPro" id="IPR044880">
    <property type="entry name" value="NCX_ion-bd_dom_sf"/>
</dbReference>
<feature type="transmembrane region" description="Helical" evidence="5">
    <location>
        <begin position="322"/>
        <end position="339"/>
    </location>
</feature>
<reference evidence="7 8" key="1">
    <citation type="submission" date="2018-04" db="EMBL/GenBank/DDBJ databases">
        <title>Genomic Encyclopedia of Type Strains, Phase IV (KMG-IV): sequencing the most valuable type-strain genomes for metagenomic binning, comparative biology and taxonomic classification.</title>
        <authorList>
            <person name="Goeker M."/>
        </authorList>
    </citation>
    <scope>NUCLEOTIDE SEQUENCE [LARGE SCALE GENOMIC DNA]</scope>
    <source>
        <strain evidence="7 8">DSM 28520</strain>
    </source>
</reference>
<dbReference type="GO" id="GO:0005262">
    <property type="term" value="F:calcium channel activity"/>
    <property type="evidence" value="ECO:0007669"/>
    <property type="project" value="TreeGrafter"/>
</dbReference>
<keyword evidence="8" id="KW-1185">Reference proteome</keyword>
<evidence type="ECO:0000256" key="2">
    <source>
        <dbReference type="ARBA" id="ARBA00022692"/>
    </source>
</evidence>
<dbReference type="AlphaFoldDB" id="A0A2U1F884"/>
<dbReference type="Gene3D" id="6.10.280.80">
    <property type="entry name" value="NCX, peripheral helical region"/>
    <property type="match status" value="1"/>
</dbReference>
<feature type="transmembrane region" description="Helical" evidence="5">
    <location>
        <begin position="290"/>
        <end position="310"/>
    </location>
</feature>
<dbReference type="InterPro" id="IPR004837">
    <property type="entry name" value="NaCa_Exmemb"/>
</dbReference>
<evidence type="ECO:0000256" key="4">
    <source>
        <dbReference type="ARBA" id="ARBA00023136"/>
    </source>
</evidence>
<feature type="transmembrane region" description="Helical" evidence="5">
    <location>
        <begin position="58"/>
        <end position="81"/>
    </location>
</feature>
<keyword evidence="2 5" id="KW-0812">Transmembrane</keyword>
<evidence type="ECO:0000256" key="3">
    <source>
        <dbReference type="ARBA" id="ARBA00022989"/>
    </source>
</evidence>
<dbReference type="Proteomes" id="UP000245462">
    <property type="component" value="Unassembled WGS sequence"/>
</dbReference>
<feature type="transmembrane region" description="Helical" evidence="5">
    <location>
        <begin position="20"/>
        <end position="46"/>
    </location>
</feature>
<proteinExistence type="predicted"/>
<dbReference type="PANTHER" id="PTHR10846:SF8">
    <property type="entry name" value="INNER MEMBRANE PROTEIN YRBG"/>
    <property type="match status" value="1"/>
</dbReference>
<keyword evidence="4 5" id="KW-0472">Membrane</keyword>
<comment type="subcellular location">
    <subcellularLocation>
        <location evidence="1">Membrane</location>
        <topology evidence="1">Multi-pass membrane protein</topology>
    </subcellularLocation>
</comment>
<evidence type="ECO:0000313" key="7">
    <source>
        <dbReference type="EMBL" id="PVZ08374.1"/>
    </source>
</evidence>
<feature type="transmembrane region" description="Helical" evidence="5">
    <location>
        <begin position="159"/>
        <end position="177"/>
    </location>
</feature>
<sequence>MPTANSLSNAPQYNPYYSTLNLLMLLNLLLLIVGLALVVLGANWLTDGAASIAKRFNVSNLVIGLTIVAFGTSAPELTVSLTSALNGNADIAIGNVVGSNIFNILVILGITAMICPLAVSRSTVRVEIPLTILASLVLLFLGADQLFDGEANKLSTGDGLTLLAFFLIFLFYTFSIAKSDPQAEVGTEVKVKKSYISILMIIVGLAALVGGGRLFVDASVSLARLLGMSESVIGLTLVAAGTSLPELATSLVAALKKQSDIAIGNVVGSNIFNIFFILGVSATITPIRTLGITILDYAVMIGAAVLLFFFSRYYGRLTLKRWEGVLLLLLFVGYTAYLLQQ</sequence>
<evidence type="ECO:0000256" key="1">
    <source>
        <dbReference type="ARBA" id="ARBA00004141"/>
    </source>
</evidence>
<feature type="transmembrane region" description="Helical" evidence="5">
    <location>
        <begin position="198"/>
        <end position="216"/>
    </location>
</feature>
<keyword evidence="3 5" id="KW-1133">Transmembrane helix</keyword>
<dbReference type="Pfam" id="PF01699">
    <property type="entry name" value="Na_Ca_ex"/>
    <property type="match status" value="2"/>
</dbReference>
<feature type="transmembrane region" description="Helical" evidence="5">
    <location>
        <begin position="232"/>
        <end position="255"/>
    </location>
</feature>
<feature type="transmembrane region" description="Helical" evidence="5">
    <location>
        <begin position="262"/>
        <end position="284"/>
    </location>
</feature>
<gene>
    <name evidence="7" type="ORF">C7382_11327</name>
</gene>
<dbReference type="GO" id="GO:0008273">
    <property type="term" value="F:calcium, potassium:sodium antiporter activity"/>
    <property type="evidence" value="ECO:0007669"/>
    <property type="project" value="TreeGrafter"/>
</dbReference>
<protein>
    <submittedName>
        <fullName evidence="7">Cation:H+ antiporter</fullName>
    </submittedName>
</protein>
<dbReference type="GO" id="GO:0005886">
    <property type="term" value="C:plasma membrane"/>
    <property type="evidence" value="ECO:0007669"/>
    <property type="project" value="TreeGrafter"/>
</dbReference>